<comment type="caution">
    <text evidence="1">The sequence shown here is derived from an EMBL/GenBank/DDBJ whole genome shotgun (WGS) entry which is preliminary data.</text>
</comment>
<name>A0A4R1SB85_HYDET</name>
<reference evidence="1 2" key="1">
    <citation type="submission" date="2019-03" db="EMBL/GenBank/DDBJ databases">
        <title>Genomic Encyclopedia of Type Strains, Phase IV (KMG-IV): sequencing the most valuable type-strain genomes for metagenomic binning, comparative biology and taxonomic classification.</title>
        <authorList>
            <person name="Goeker M."/>
        </authorList>
    </citation>
    <scope>NUCLEOTIDE SEQUENCE [LARGE SCALE GENOMIC DNA]</scope>
    <source>
        <strain evidence="1 2">LX-B</strain>
    </source>
</reference>
<gene>
    <name evidence="1" type="ORF">EDC14_100131</name>
</gene>
<dbReference type="GO" id="GO:0016740">
    <property type="term" value="F:transferase activity"/>
    <property type="evidence" value="ECO:0007669"/>
    <property type="project" value="UniProtKB-KW"/>
</dbReference>
<evidence type="ECO:0000313" key="2">
    <source>
        <dbReference type="Proteomes" id="UP000295008"/>
    </source>
</evidence>
<protein>
    <submittedName>
        <fullName evidence="1">Glycosyltransferase involved in cell wall biosynthesis</fullName>
    </submittedName>
</protein>
<dbReference type="EMBL" id="SLUN01000001">
    <property type="protein sequence ID" value="TCL76751.1"/>
    <property type="molecule type" value="Genomic_DNA"/>
</dbReference>
<dbReference type="OrthoDB" id="179766at2"/>
<proteinExistence type="predicted"/>
<sequence length="367" mass="40509">MIVQVGPFPGPLGGVSVYVKRMKDYLDRAGVANQVWDIGAAPAADLPPGVLATAIRRAPWQLLLRKDVRLIHYHLYTRRSRIYIGYCNAAFCRDRSKFLTLHGEARRICGAGDRALRRALNSFDAILCVRPGDGAYLAAQGVTAAIHEIPAFIPPRPAGPQPPPAPEIGDFLARHPFMISANASALRFHDGADLYGVDLCIELTARLRREHPGLGVGCLFGLAEVREAGYLRRLRERIAALGIGDDFLLMQGGAEFYPLIQKSQLFIRPTNTDGYSLSLAEALFFRVPALASDAAQRPPGTLLFRSRDPDDLYRQAARVMQEHAAYRARAQSFVPPDYAGAILQLYQDALSKPARAMPTRRKDLERP</sequence>
<accession>A0A4R1SB85</accession>
<keyword evidence="2" id="KW-1185">Reference proteome</keyword>
<dbReference type="Gene3D" id="3.40.50.2000">
    <property type="entry name" value="Glycogen Phosphorylase B"/>
    <property type="match status" value="1"/>
</dbReference>
<dbReference type="Proteomes" id="UP000295008">
    <property type="component" value="Unassembled WGS sequence"/>
</dbReference>
<dbReference type="SUPFAM" id="SSF53756">
    <property type="entry name" value="UDP-Glycosyltransferase/glycogen phosphorylase"/>
    <property type="match status" value="1"/>
</dbReference>
<organism evidence="1 2">
    <name type="scientific">Hydrogenispora ethanolica</name>
    <dbReference type="NCBI Taxonomy" id="1082276"/>
    <lineage>
        <taxon>Bacteria</taxon>
        <taxon>Bacillati</taxon>
        <taxon>Bacillota</taxon>
        <taxon>Hydrogenispora</taxon>
    </lineage>
</organism>
<evidence type="ECO:0000313" key="1">
    <source>
        <dbReference type="EMBL" id="TCL76751.1"/>
    </source>
</evidence>
<dbReference type="RefSeq" id="WP_132012156.1">
    <property type="nucleotide sequence ID" value="NZ_SLUN01000001.1"/>
</dbReference>
<keyword evidence="1" id="KW-0808">Transferase</keyword>
<dbReference type="AlphaFoldDB" id="A0A4R1SB85"/>